<dbReference type="InterPro" id="IPR026281">
    <property type="entry name" value="HTH_RamB"/>
</dbReference>
<comment type="similarity">
    <text evidence="1">Belongs to the short-chain fatty acyl-CoA assimilation regulator (ScfR) family.</text>
</comment>
<dbReference type="Pfam" id="PF06114">
    <property type="entry name" value="Peptidase_M78"/>
    <property type="match status" value="1"/>
</dbReference>
<dbReference type="OrthoDB" id="9810578at2"/>
<reference evidence="6 7" key="1">
    <citation type="submission" date="2019-03" db="EMBL/GenBank/DDBJ databases">
        <title>Sequencing the genomes of 1000 actinobacteria strains.</title>
        <authorList>
            <person name="Klenk H.-P."/>
        </authorList>
    </citation>
    <scope>NUCLEOTIDE SEQUENCE [LARGE SCALE GENOMIC DNA]</scope>
    <source>
        <strain evidence="6 7">DSM 44969</strain>
    </source>
</reference>
<dbReference type="InterPro" id="IPR010359">
    <property type="entry name" value="IrrE_HExxH"/>
</dbReference>
<dbReference type="Pfam" id="PF01381">
    <property type="entry name" value="HTH_3"/>
    <property type="match status" value="1"/>
</dbReference>
<comment type="caution">
    <text evidence="6">The sequence shown here is derived from an EMBL/GenBank/DDBJ whole genome shotgun (WGS) entry which is preliminary data.</text>
</comment>
<organism evidence="6 7">
    <name type="scientific">Pseudonocardia endophytica</name>
    <dbReference type="NCBI Taxonomy" id="401976"/>
    <lineage>
        <taxon>Bacteria</taxon>
        <taxon>Bacillati</taxon>
        <taxon>Actinomycetota</taxon>
        <taxon>Actinomycetes</taxon>
        <taxon>Pseudonocardiales</taxon>
        <taxon>Pseudonocardiaceae</taxon>
        <taxon>Pseudonocardia</taxon>
    </lineage>
</organism>
<sequence>MAGKGVPGTRLRALRETRSMSQAALARTLAISPSYLNQIEHGSRPLTVPVLLKITEVFGVDAAFFAARRPERLVAELHEVFSETGSAAGAVPPAEIERLAGELPAVADAVLELYRRWRRSDEHLAAATHAPRDGSDPVRTASPHEQVRDVFYRRRNHVAELDDAAEDLAVEIGVRPGEVRRALADRLRTAHGVTIAGLEDGPDRSGELHRYDRTRRVLQLSGHLRPGQQAFRMATQLAFLEQDGLIDELAADEQLDGSAHTLTRIGLARYFAAALTLPYSEFHATAEDFRYDVERLADHYGQGFETICHRLSTLQRPSAPGVPFSFVRVDRAGNMSKRQSASGFHFSRGGGTCPLWNVYHAFSSPGEIHVQVAAMPDGARYLWVARTAHRTPGRWGRPGKTFAIALGCELRHARRLVYSAGLDLDDPDAATPIGAGCRVCSREQCPQRAFPRLDQSPMIVEERSTFVPYPSADR</sequence>
<protein>
    <recommendedName>
        <fullName evidence="5">HTH cro/C1-type domain-containing protein</fullName>
    </recommendedName>
</protein>
<dbReference type="InterPro" id="IPR010982">
    <property type="entry name" value="Lambda_DNA-bd_dom_sf"/>
</dbReference>
<evidence type="ECO:0000256" key="2">
    <source>
        <dbReference type="ARBA" id="ARBA00023015"/>
    </source>
</evidence>
<dbReference type="CDD" id="cd00093">
    <property type="entry name" value="HTH_XRE"/>
    <property type="match status" value="1"/>
</dbReference>
<dbReference type="AlphaFoldDB" id="A0A4R1HW30"/>
<dbReference type="InterPro" id="IPR050807">
    <property type="entry name" value="TransReg_Diox_bact_type"/>
</dbReference>
<accession>A0A4R1HW30</accession>
<dbReference type="InterPro" id="IPR018653">
    <property type="entry name" value="ScfR_C"/>
</dbReference>
<dbReference type="PIRSF" id="PIRSF019251">
    <property type="entry name" value="Rv0465c"/>
    <property type="match status" value="1"/>
</dbReference>
<name>A0A4R1HW30_PSEEN</name>
<evidence type="ECO:0000313" key="6">
    <source>
        <dbReference type="EMBL" id="TCK25653.1"/>
    </source>
</evidence>
<dbReference type="SUPFAM" id="SSF47413">
    <property type="entry name" value="lambda repressor-like DNA-binding domains"/>
    <property type="match status" value="1"/>
</dbReference>
<dbReference type="Gene3D" id="1.10.260.40">
    <property type="entry name" value="lambda repressor-like DNA-binding domains"/>
    <property type="match status" value="1"/>
</dbReference>
<dbReference type="PANTHER" id="PTHR46797">
    <property type="entry name" value="HTH-TYPE TRANSCRIPTIONAL REGULATOR"/>
    <property type="match status" value="1"/>
</dbReference>
<evidence type="ECO:0000256" key="4">
    <source>
        <dbReference type="ARBA" id="ARBA00023163"/>
    </source>
</evidence>
<dbReference type="EMBL" id="SMFZ01000001">
    <property type="protein sequence ID" value="TCK25653.1"/>
    <property type="molecule type" value="Genomic_DNA"/>
</dbReference>
<evidence type="ECO:0000256" key="1">
    <source>
        <dbReference type="ARBA" id="ARBA00007227"/>
    </source>
</evidence>
<feature type="domain" description="HTH cro/C1-type" evidence="5">
    <location>
        <begin position="11"/>
        <end position="65"/>
    </location>
</feature>
<dbReference type="PANTHER" id="PTHR46797:SF23">
    <property type="entry name" value="HTH-TYPE TRANSCRIPTIONAL REGULATOR SUTR"/>
    <property type="match status" value="1"/>
</dbReference>
<dbReference type="InterPro" id="IPR001387">
    <property type="entry name" value="Cro/C1-type_HTH"/>
</dbReference>
<evidence type="ECO:0000313" key="7">
    <source>
        <dbReference type="Proteomes" id="UP000295560"/>
    </source>
</evidence>
<keyword evidence="4" id="KW-0804">Transcription</keyword>
<evidence type="ECO:0000259" key="5">
    <source>
        <dbReference type="PROSITE" id="PS50943"/>
    </source>
</evidence>
<dbReference type="GO" id="GO:0003700">
    <property type="term" value="F:DNA-binding transcription factor activity"/>
    <property type="evidence" value="ECO:0007669"/>
    <property type="project" value="TreeGrafter"/>
</dbReference>
<dbReference type="GO" id="GO:0003677">
    <property type="term" value="F:DNA binding"/>
    <property type="evidence" value="ECO:0007669"/>
    <property type="project" value="UniProtKB-KW"/>
</dbReference>
<proteinExistence type="inferred from homology"/>
<keyword evidence="2" id="KW-0805">Transcription regulation</keyword>
<dbReference type="Pfam" id="PF09856">
    <property type="entry name" value="ScfRs"/>
    <property type="match status" value="1"/>
</dbReference>
<dbReference type="Proteomes" id="UP000295560">
    <property type="component" value="Unassembled WGS sequence"/>
</dbReference>
<evidence type="ECO:0000256" key="3">
    <source>
        <dbReference type="ARBA" id="ARBA00023125"/>
    </source>
</evidence>
<dbReference type="PROSITE" id="PS50943">
    <property type="entry name" value="HTH_CROC1"/>
    <property type="match status" value="1"/>
</dbReference>
<dbReference type="SMART" id="SM00530">
    <property type="entry name" value="HTH_XRE"/>
    <property type="match status" value="1"/>
</dbReference>
<gene>
    <name evidence="6" type="ORF">EV378_1470</name>
</gene>
<dbReference type="GO" id="GO:0005829">
    <property type="term" value="C:cytosol"/>
    <property type="evidence" value="ECO:0007669"/>
    <property type="project" value="TreeGrafter"/>
</dbReference>
<keyword evidence="3" id="KW-0238">DNA-binding</keyword>
<dbReference type="RefSeq" id="WP_132422043.1">
    <property type="nucleotide sequence ID" value="NZ_SMFZ01000001.1"/>
</dbReference>
<keyword evidence="7" id="KW-1185">Reference proteome</keyword>